<organism evidence="2">
    <name type="scientific">Mucor ambiguus</name>
    <dbReference type="NCBI Taxonomy" id="91626"/>
    <lineage>
        <taxon>Eukaryota</taxon>
        <taxon>Fungi</taxon>
        <taxon>Fungi incertae sedis</taxon>
        <taxon>Mucoromycota</taxon>
        <taxon>Mucoromycotina</taxon>
        <taxon>Mucoromycetes</taxon>
        <taxon>Mucorales</taxon>
        <taxon>Mucorineae</taxon>
        <taxon>Mucoraceae</taxon>
        <taxon>Mucor</taxon>
    </lineage>
</organism>
<evidence type="ECO:0000313" key="3">
    <source>
        <dbReference type="Proteomes" id="UP000053815"/>
    </source>
</evidence>
<gene>
    <name evidence="2" type="ORF">MAM1_0249d08697</name>
</gene>
<dbReference type="AlphaFoldDB" id="A0A0C9LWV3"/>
<feature type="region of interest" description="Disordered" evidence="1">
    <location>
        <begin position="50"/>
        <end position="84"/>
    </location>
</feature>
<dbReference type="OrthoDB" id="2286659at2759"/>
<dbReference type="Proteomes" id="UP000053815">
    <property type="component" value="Unassembled WGS sequence"/>
</dbReference>
<name>A0A0C9LWV3_9FUNG</name>
<proteinExistence type="predicted"/>
<sequence>MNCPTFILKDPSSDKVKIRRAKHTHEYVVPSHFATIPTNHTQSRIMKNAHVNTHLKIPSTKEQDEYETEDDDEHMPKTPIGDIDEDDEDIPLAMLAFRNGFVVPDKVEHVYPLIQHVPQVMPIESAKSKNSKAPSQVNNHSSPMMYNYSAILPPMHYPEHHPQQQPQQFYHLSRNYSYNSTPCSNSSVYSFSSTSEVLASNKCYSRHGNYQVNNRAHKAGSAHLYRDSLQM</sequence>
<dbReference type="EMBL" id="DF836538">
    <property type="protein sequence ID" value="GAN09175.1"/>
    <property type="molecule type" value="Genomic_DNA"/>
</dbReference>
<feature type="compositionally biased region" description="Acidic residues" evidence="1">
    <location>
        <begin position="64"/>
        <end position="73"/>
    </location>
</feature>
<reference evidence="2" key="1">
    <citation type="submission" date="2014-09" db="EMBL/GenBank/DDBJ databases">
        <title>Draft genome sequence of an oleaginous Mucoromycotina fungus Mucor ambiguus NBRC6742.</title>
        <authorList>
            <person name="Takeda I."/>
            <person name="Yamane N."/>
            <person name="Morita T."/>
            <person name="Tamano K."/>
            <person name="Machida M."/>
            <person name="Baker S."/>
            <person name="Koike H."/>
        </authorList>
    </citation>
    <scope>NUCLEOTIDE SEQUENCE</scope>
    <source>
        <strain evidence="2">NBRC 6742</strain>
    </source>
</reference>
<evidence type="ECO:0000313" key="2">
    <source>
        <dbReference type="EMBL" id="GAN09175.1"/>
    </source>
</evidence>
<keyword evidence="3" id="KW-1185">Reference proteome</keyword>
<accession>A0A0C9LWV3</accession>
<evidence type="ECO:0000256" key="1">
    <source>
        <dbReference type="SAM" id="MobiDB-lite"/>
    </source>
</evidence>
<protein>
    <submittedName>
        <fullName evidence="2">Uncharacterized protein</fullName>
    </submittedName>
</protein>